<keyword evidence="4" id="KW-1185">Reference proteome</keyword>
<feature type="coiled-coil region" evidence="1">
    <location>
        <begin position="340"/>
        <end position="370"/>
    </location>
</feature>
<evidence type="ECO:0000313" key="4">
    <source>
        <dbReference type="Proteomes" id="UP000045051"/>
    </source>
</evidence>
<dbReference type="InterPro" id="IPR000834">
    <property type="entry name" value="Peptidase_M14"/>
</dbReference>
<dbReference type="Pfam" id="PF00246">
    <property type="entry name" value="Peptidase_M14"/>
    <property type="match status" value="1"/>
</dbReference>
<proteinExistence type="predicted"/>
<dbReference type="GO" id="GO:0004181">
    <property type="term" value="F:metallocarboxypeptidase activity"/>
    <property type="evidence" value="ECO:0007669"/>
    <property type="project" value="InterPro"/>
</dbReference>
<evidence type="ECO:0000256" key="1">
    <source>
        <dbReference type="SAM" id="Coils"/>
    </source>
</evidence>
<keyword evidence="1" id="KW-0175">Coiled coil</keyword>
<dbReference type="AlphaFoldDB" id="A0A0B7I7Q8"/>
<protein>
    <recommendedName>
        <fullName evidence="2">Peptidase M14 domain-containing protein</fullName>
    </recommendedName>
</protein>
<feature type="domain" description="Peptidase M14" evidence="2">
    <location>
        <begin position="75"/>
        <end position="208"/>
    </location>
</feature>
<dbReference type="EMBL" id="CDOI01000142">
    <property type="protein sequence ID" value="CEN46087.1"/>
    <property type="molecule type" value="Genomic_DNA"/>
</dbReference>
<accession>A0A0B7I7Q8</accession>
<evidence type="ECO:0000313" key="3">
    <source>
        <dbReference type="EMBL" id="CEN46087.1"/>
    </source>
</evidence>
<evidence type="ECO:0000259" key="2">
    <source>
        <dbReference type="Pfam" id="PF00246"/>
    </source>
</evidence>
<dbReference type="GO" id="GO:0006508">
    <property type="term" value="P:proteolysis"/>
    <property type="evidence" value="ECO:0007669"/>
    <property type="project" value="InterPro"/>
</dbReference>
<sequence length="620" mass="71909">MQHKALFLNVGGRLIGNQFNFVIYLKMKNNIYILISLIGWTLVGCEPPFFSETQSFVTRFETSNGEESATYEEVINFYKNLSAKYSSINLKTMGLTDAGLPLHIVTYSTDAEFNFTKLQKDKVIILINNGIHPGETDGIDATMLLFRNLAEKQIKTPEHVVVVAIPVYNIGGALNRNSTTRVNQNGPKEYGFRGNAKNLDLNRDFVKSDSENALSFAKIFHLIQPDVFIDNHVTNGADYQHVLTYAISQPKKLGSFLGGYMQDTLIPNLSEKLITHQNSVKNDSIEKPFLHLAPYVTIWNTTPDNGYREMLDTPRYSTGYTSLWGTMSILIETHMLKPYKQRVEANYEMMKALLELLENDSKNIKQLRTKQREIALTEKSYPIQWQLDSSQVSSITFYGYKADTLISEVTGLPRLHYDRNQPYVKEIPYYNHYVPTKQVEVPQAYVVPKAWTNIIDRLRANKVSMNEINRDTLMSVVYYRIENYKTVDTPFEGHYLHFDTEVSKHKTEIQLSKGDWIIHLDQPAKRYLLEVLEPEAPDSFFNWNFFDAILQQKEHFSPYLFEKTALVFLEEHPQLRDSLELLKKNDPSFAKNSYEQLNWIYQQTPHYEKSHLRYPIFRVE</sequence>
<dbReference type="CDD" id="cd06241">
    <property type="entry name" value="M14-like"/>
    <property type="match status" value="1"/>
</dbReference>
<dbReference type="Proteomes" id="UP000045051">
    <property type="component" value="Unassembled WGS sequence"/>
</dbReference>
<dbReference type="SUPFAM" id="SSF53187">
    <property type="entry name" value="Zn-dependent exopeptidases"/>
    <property type="match status" value="1"/>
</dbReference>
<gene>
    <name evidence="3" type="ORF">CCAND38_310027</name>
</gene>
<organism evidence="3 4">
    <name type="scientific">Capnocytophaga canis</name>
    <dbReference type="NCBI Taxonomy" id="1848903"/>
    <lineage>
        <taxon>Bacteria</taxon>
        <taxon>Pseudomonadati</taxon>
        <taxon>Bacteroidota</taxon>
        <taxon>Flavobacteriia</taxon>
        <taxon>Flavobacteriales</taxon>
        <taxon>Flavobacteriaceae</taxon>
        <taxon>Capnocytophaga</taxon>
    </lineage>
</organism>
<reference evidence="3 4" key="1">
    <citation type="submission" date="2015-01" db="EMBL/GenBank/DDBJ databases">
        <authorList>
            <person name="Xiang T."/>
            <person name="Song Y."/>
            <person name="Huang L."/>
            <person name="Wang B."/>
            <person name="Wu P."/>
        </authorList>
    </citation>
    <scope>NUCLEOTIDE SEQUENCE [LARGE SCALE GENOMIC DNA]</scope>
    <source>
        <strain evidence="3 4">CcD38</strain>
    </source>
</reference>
<dbReference type="GO" id="GO:0008270">
    <property type="term" value="F:zinc ion binding"/>
    <property type="evidence" value="ECO:0007669"/>
    <property type="project" value="InterPro"/>
</dbReference>
<name>A0A0B7I7Q8_9FLAO</name>
<dbReference type="Gene3D" id="3.40.630.10">
    <property type="entry name" value="Zn peptidases"/>
    <property type="match status" value="1"/>
</dbReference>